<sequence length="82" mass="9429">MKQYDVTKQDAIDEFQRQVINAWKDINEECLEPAQVSKPLLERVLNLTRSMDVMYKDGDGYTHSKGSTKKNIEALLLNPCLV</sequence>
<gene>
    <name evidence="1" type="ORF">RIF29_31168</name>
</gene>
<dbReference type="InterPro" id="IPR008949">
    <property type="entry name" value="Isoprenoid_synthase_dom_sf"/>
</dbReference>
<dbReference type="SUPFAM" id="SSF48576">
    <property type="entry name" value="Terpenoid synthases"/>
    <property type="match status" value="1"/>
</dbReference>
<dbReference type="Proteomes" id="UP001372338">
    <property type="component" value="Unassembled WGS sequence"/>
</dbReference>
<keyword evidence="2" id="KW-1185">Reference proteome</keyword>
<protein>
    <submittedName>
        <fullName evidence="1">Uncharacterized protein</fullName>
    </submittedName>
</protein>
<dbReference type="EMBL" id="JAYWIO010000006">
    <property type="protein sequence ID" value="KAK7257297.1"/>
    <property type="molecule type" value="Genomic_DNA"/>
</dbReference>
<name>A0AAN9EGX6_CROPI</name>
<comment type="caution">
    <text evidence="1">The sequence shown here is derived from an EMBL/GenBank/DDBJ whole genome shotgun (WGS) entry which is preliminary data.</text>
</comment>
<evidence type="ECO:0000313" key="1">
    <source>
        <dbReference type="EMBL" id="KAK7257297.1"/>
    </source>
</evidence>
<evidence type="ECO:0000313" key="2">
    <source>
        <dbReference type="Proteomes" id="UP001372338"/>
    </source>
</evidence>
<reference evidence="1 2" key="1">
    <citation type="submission" date="2024-01" db="EMBL/GenBank/DDBJ databases">
        <title>The genomes of 5 underutilized Papilionoideae crops provide insights into root nodulation and disease resistanc.</title>
        <authorList>
            <person name="Yuan L."/>
        </authorList>
    </citation>
    <scope>NUCLEOTIDE SEQUENCE [LARGE SCALE GENOMIC DNA]</scope>
    <source>
        <strain evidence="1">ZHUSHIDOU_FW_LH</strain>
        <tissue evidence="1">Leaf</tissue>
    </source>
</reference>
<organism evidence="1 2">
    <name type="scientific">Crotalaria pallida</name>
    <name type="common">Smooth rattlebox</name>
    <name type="synonym">Crotalaria striata</name>
    <dbReference type="NCBI Taxonomy" id="3830"/>
    <lineage>
        <taxon>Eukaryota</taxon>
        <taxon>Viridiplantae</taxon>
        <taxon>Streptophyta</taxon>
        <taxon>Embryophyta</taxon>
        <taxon>Tracheophyta</taxon>
        <taxon>Spermatophyta</taxon>
        <taxon>Magnoliopsida</taxon>
        <taxon>eudicotyledons</taxon>
        <taxon>Gunneridae</taxon>
        <taxon>Pentapetalae</taxon>
        <taxon>rosids</taxon>
        <taxon>fabids</taxon>
        <taxon>Fabales</taxon>
        <taxon>Fabaceae</taxon>
        <taxon>Papilionoideae</taxon>
        <taxon>50 kb inversion clade</taxon>
        <taxon>genistoids sensu lato</taxon>
        <taxon>core genistoids</taxon>
        <taxon>Crotalarieae</taxon>
        <taxon>Crotalaria</taxon>
    </lineage>
</organism>
<proteinExistence type="predicted"/>
<dbReference type="Gene3D" id="1.10.600.10">
    <property type="entry name" value="Farnesyl Diphosphate Synthase"/>
    <property type="match status" value="1"/>
</dbReference>
<dbReference type="AlphaFoldDB" id="A0AAN9EGX6"/>
<accession>A0AAN9EGX6</accession>